<keyword evidence="2 8" id="KW-0349">Heme</keyword>
<keyword evidence="6 8" id="KW-0503">Monooxygenase</keyword>
<dbReference type="GO" id="GO:0036199">
    <property type="term" value="F:cholest-4-en-3-one 26-monooxygenase activity"/>
    <property type="evidence" value="ECO:0007669"/>
    <property type="project" value="TreeGrafter"/>
</dbReference>
<dbReference type="FunFam" id="1.10.630.10:FF:000018">
    <property type="entry name" value="Cytochrome P450 monooxygenase"/>
    <property type="match status" value="1"/>
</dbReference>
<protein>
    <submittedName>
        <fullName evidence="9">Cytochrome P450</fullName>
    </submittedName>
</protein>
<dbReference type="Proteomes" id="UP000648075">
    <property type="component" value="Unassembled WGS sequence"/>
</dbReference>
<comment type="similarity">
    <text evidence="1 8">Belongs to the cytochrome P450 family.</text>
</comment>
<evidence type="ECO:0000256" key="6">
    <source>
        <dbReference type="ARBA" id="ARBA00023033"/>
    </source>
</evidence>
<dbReference type="GO" id="GO:0020037">
    <property type="term" value="F:heme binding"/>
    <property type="evidence" value="ECO:0007669"/>
    <property type="project" value="InterPro"/>
</dbReference>
<keyword evidence="5 8" id="KW-0408">Iron</keyword>
<evidence type="ECO:0000256" key="2">
    <source>
        <dbReference type="ARBA" id="ARBA00022617"/>
    </source>
</evidence>
<evidence type="ECO:0000256" key="8">
    <source>
        <dbReference type="RuleBase" id="RU000461"/>
    </source>
</evidence>
<dbReference type="EMBL" id="BMZA01000011">
    <property type="protein sequence ID" value="GGZ10227.1"/>
    <property type="molecule type" value="Genomic_DNA"/>
</dbReference>
<dbReference type="InterPro" id="IPR036396">
    <property type="entry name" value="Cyt_P450_sf"/>
</dbReference>
<evidence type="ECO:0000256" key="7">
    <source>
        <dbReference type="ARBA" id="ARBA00043906"/>
    </source>
</evidence>
<gene>
    <name evidence="9" type="ORF">GCM10011614_26420</name>
</gene>
<evidence type="ECO:0000313" key="9">
    <source>
        <dbReference type="EMBL" id="GGZ10227.1"/>
    </source>
</evidence>
<dbReference type="InterPro" id="IPR002397">
    <property type="entry name" value="Cyt_P450_B"/>
</dbReference>
<dbReference type="Gene3D" id="1.10.630.10">
    <property type="entry name" value="Cytochrome P450"/>
    <property type="match status" value="1"/>
</dbReference>
<dbReference type="PANTHER" id="PTHR46696:SF4">
    <property type="entry name" value="BIOTIN BIOSYNTHESIS CYTOCHROME P450"/>
    <property type="match status" value="1"/>
</dbReference>
<dbReference type="PRINTS" id="PR00385">
    <property type="entry name" value="P450"/>
</dbReference>
<keyword evidence="4 8" id="KW-0560">Oxidoreductase</keyword>
<comment type="function">
    <text evidence="7">Cytochromes P450 are a group of heme-thiolate monooxygenases. They oxidize a variety of structurally unrelated compounds, including steroids, fatty acids, and xenobiotics.</text>
</comment>
<reference evidence="9" key="1">
    <citation type="journal article" date="2014" name="Int. J. Syst. Evol. Microbiol.">
        <title>Complete genome sequence of Corynebacterium casei LMG S-19264T (=DSM 44701T), isolated from a smear-ripened cheese.</title>
        <authorList>
            <consortium name="US DOE Joint Genome Institute (JGI-PGF)"/>
            <person name="Walter F."/>
            <person name="Albersmeier A."/>
            <person name="Kalinowski J."/>
            <person name="Ruckert C."/>
        </authorList>
    </citation>
    <scope>NUCLEOTIDE SEQUENCE</scope>
    <source>
        <strain evidence="9">KCTC 32255</strain>
    </source>
</reference>
<dbReference type="GO" id="GO:0006707">
    <property type="term" value="P:cholesterol catabolic process"/>
    <property type="evidence" value="ECO:0007669"/>
    <property type="project" value="TreeGrafter"/>
</dbReference>
<dbReference type="Pfam" id="PF00067">
    <property type="entry name" value="p450"/>
    <property type="match status" value="1"/>
</dbReference>
<evidence type="ECO:0000256" key="4">
    <source>
        <dbReference type="ARBA" id="ARBA00023002"/>
    </source>
</evidence>
<dbReference type="PANTHER" id="PTHR46696">
    <property type="entry name" value="P450, PUTATIVE (EUROFUNG)-RELATED"/>
    <property type="match status" value="1"/>
</dbReference>
<dbReference type="GO" id="GO:0008395">
    <property type="term" value="F:steroid hydroxylase activity"/>
    <property type="evidence" value="ECO:0007669"/>
    <property type="project" value="TreeGrafter"/>
</dbReference>
<comment type="caution">
    <text evidence="9">The sequence shown here is derived from an EMBL/GenBank/DDBJ whole genome shotgun (WGS) entry which is preliminary data.</text>
</comment>
<evidence type="ECO:0000256" key="5">
    <source>
        <dbReference type="ARBA" id="ARBA00023004"/>
    </source>
</evidence>
<dbReference type="InterPro" id="IPR001128">
    <property type="entry name" value="Cyt_P450"/>
</dbReference>
<accession>A0A918UHP2</accession>
<evidence type="ECO:0000256" key="1">
    <source>
        <dbReference type="ARBA" id="ARBA00010617"/>
    </source>
</evidence>
<proteinExistence type="inferred from homology"/>
<evidence type="ECO:0000313" key="10">
    <source>
        <dbReference type="Proteomes" id="UP000648075"/>
    </source>
</evidence>
<sequence length="435" mass="48531">MATVLETFGPQELHIPEEIAAKVVNANLCADEPAFFEALAWMRANRPIGWASLPGYDPIWIISRYADVVAVERRADVFLNMVDNPIFNPQADDAFLKEVNNGTCQVVAALTHMDNPDHKALRAIATPYFTPARVNKLEADVRAIARDTVAKLLAGPREIDFVKDFALEYPLRVIMSMFGVPDSDLPRMLKLTQEFFGFKDSEEQRDDLEITADMAARQFHRVIQDYYDYFTPMTRDRRANPRDDLMSVIANSEVDGEPISDFFANGYYITIATAGHDTTSSTTATGMKALCENPDQFARLKADPSLIPTFVDEAIRVAAPVRHFTRTAIEDAEVAGITIRKGQRLMLSYPSASRDEGMFPDGGAFDLARKPNRHLAFGSGPHMCLGQHLAKLEIRILYEELLPHLTAVRLTGAPRYIETNFVGGLKSLPVAFETN</sequence>
<name>A0A918UHP2_9SPHN</name>
<dbReference type="PROSITE" id="PS00086">
    <property type="entry name" value="CYTOCHROME_P450"/>
    <property type="match status" value="1"/>
</dbReference>
<organism evidence="9 10">
    <name type="scientific">Novosphingobium colocasiae</name>
    <dbReference type="NCBI Taxonomy" id="1256513"/>
    <lineage>
        <taxon>Bacteria</taxon>
        <taxon>Pseudomonadati</taxon>
        <taxon>Pseudomonadota</taxon>
        <taxon>Alphaproteobacteria</taxon>
        <taxon>Sphingomonadales</taxon>
        <taxon>Sphingomonadaceae</taxon>
        <taxon>Novosphingobium</taxon>
    </lineage>
</organism>
<keyword evidence="3 8" id="KW-0479">Metal-binding</keyword>
<dbReference type="InterPro" id="IPR017972">
    <property type="entry name" value="Cyt_P450_CS"/>
</dbReference>
<keyword evidence="10" id="KW-1185">Reference proteome</keyword>
<evidence type="ECO:0000256" key="3">
    <source>
        <dbReference type="ARBA" id="ARBA00022723"/>
    </source>
</evidence>
<dbReference type="CDD" id="cd11033">
    <property type="entry name" value="CYP142-like"/>
    <property type="match status" value="1"/>
</dbReference>
<dbReference type="AlphaFoldDB" id="A0A918UHP2"/>
<dbReference type="SUPFAM" id="SSF48264">
    <property type="entry name" value="Cytochrome P450"/>
    <property type="match status" value="1"/>
</dbReference>
<dbReference type="PRINTS" id="PR00359">
    <property type="entry name" value="BP450"/>
</dbReference>
<reference evidence="9" key="2">
    <citation type="submission" date="2020-09" db="EMBL/GenBank/DDBJ databases">
        <authorList>
            <person name="Sun Q."/>
            <person name="Kim S."/>
        </authorList>
    </citation>
    <scope>NUCLEOTIDE SEQUENCE</scope>
    <source>
        <strain evidence="9">KCTC 32255</strain>
    </source>
</reference>
<dbReference type="GO" id="GO:0005506">
    <property type="term" value="F:iron ion binding"/>
    <property type="evidence" value="ECO:0007669"/>
    <property type="project" value="InterPro"/>
</dbReference>
<dbReference type="RefSeq" id="WP_189621689.1">
    <property type="nucleotide sequence ID" value="NZ_BMZA01000011.1"/>
</dbReference>